<comment type="caution">
    <text evidence="1">The sequence shown here is derived from an EMBL/GenBank/DDBJ whole genome shotgun (WGS) entry which is preliminary data.</text>
</comment>
<organism evidence="1">
    <name type="scientific">marine sediment metagenome</name>
    <dbReference type="NCBI Taxonomy" id="412755"/>
    <lineage>
        <taxon>unclassified sequences</taxon>
        <taxon>metagenomes</taxon>
        <taxon>ecological metagenomes</taxon>
    </lineage>
</organism>
<name>A0A0F8YJU2_9ZZZZ</name>
<evidence type="ECO:0000313" key="1">
    <source>
        <dbReference type="EMBL" id="KKK54414.1"/>
    </source>
</evidence>
<reference evidence="1" key="1">
    <citation type="journal article" date="2015" name="Nature">
        <title>Complex archaea that bridge the gap between prokaryotes and eukaryotes.</title>
        <authorList>
            <person name="Spang A."/>
            <person name="Saw J.H."/>
            <person name="Jorgensen S.L."/>
            <person name="Zaremba-Niedzwiedzka K."/>
            <person name="Martijn J."/>
            <person name="Lind A.E."/>
            <person name="van Eijk R."/>
            <person name="Schleper C."/>
            <person name="Guy L."/>
            <person name="Ettema T.J."/>
        </authorList>
    </citation>
    <scope>NUCLEOTIDE SEQUENCE</scope>
</reference>
<sequence length="81" mass="9574">MIKEFKTITFEDVKDVEKGFILCHPDDVEYVTKIVKRWIASQLSAHYNKDVQLMIKEKKHVLILQGCSWLKNKIILITNKE</sequence>
<dbReference type="EMBL" id="LAZR01066005">
    <property type="protein sequence ID" value="KKK54414.1"/>
    <property type="molecule type" value="Genomic_DNA"/>
</dbReference>
<proteinExistence type="predicted"/>
<accession>A0A0F8YJU2</accession>
<dbReference type="AlphaFoldDB" id="A0A0F8YJU2"/>
<gene>
    <name evidence="1" type="ORF">LCGC14_3084990</name>
</gene>
<protein>
    <submittedName>
        <fullName evidence="1">Uncharacterized protein</fullName>
    </submittedName>
</protein>